<keyword evidence="3" id="KW-0804">Transcription</keyword>
<evidence type="ECO:0000256" key="3">
    <source>
        <dbReference type="ARBA" id="ARBA00023163"/>
    </source>
</evidence>
<evidence type="ECO:0000256" key="1">
    <source>
        <dbReference type="ARBA" id="ARBA00023015"/>
    </source>
</evidence>
<dbReference type="InterPro" id="IPR023772">
    <property type="entry name" value="DNA-bd_HTH_TetR-type_CS"/>
</dbReference>
<evidence type="ECO:0000259" key="5">
    <source>
        <dbReference type="PROSITE" id="PS50977"/>
    </source>
</evidence>
<name>A0A192CI19_ECO25</name>
<dbReference type="PRINTS" id="PR00455">
    <property type="entry name" value="HTHTETR"/>
</dbReference>
<dbReference type="Proteomes" id="UP000183316">
    <property type="component" value="Chromosome"/>
</dbReference>
<dbReference type="Pfam" id="PF00440">
    <property type="entry name" value="TetR_N"/>
    <property type="match status" value="1"/>
</dbReference>
<dbReference type="SUPFAM" id="SSF46689">
    <property type="entry name" value="Homeodomain-like"/>
    <property type="match status" value="1"/>
</dbReference>
<evidence type="ECO:0000313" key="6">
    <source>
        <dbReference type="EMBL" id="ANK05813.1"/>
    </source>
</evidence>
<evidence type="ECO:0000256" key="2">
    <source>
        <dbReference type="ARBA" id="ARBA00023125"/>
    </source>
</evidence>
<sequence>MARKTKQEAQETRQHILDVALRLFSQQGVSSTSLGEIAKAAGVTRGAIYWHFKDKSDLFSEIWELSESNIGELELEYQAKFPGDPLSVLREILIHVLESTVTEERHYIPQMRICRRNGCCATGTT</sequence>
<dbReference type="InterPro" id="IPR050624">
    <property type="entry name" value="HTH-type_Tx_Regulator"/>
</dbReference>
<protein>
    <submittedName>
        <fullName evidence="6">AcrR</fullName>
    </submittedName>
</protein>
<dbReference type="PROSITE" id="PS50977">
    <property type="entry name" value="HTH_TETR_2"/>
    <property type="match status" value="1"/>
</dbReference>
<reference evidence="6 7" key="1">
    <citation type="submission" date="2016-03" db="EMBL/GenBank/DDBJ databases">
        <title>Genome Sequence and Comparative Pathogenic Determinants of Uropathogenic Escherichia coli O25b:H4, a Clinical Isolate from Saudi Arabia.</title>
        <authorList>
            <person name="Alyamani E.A.J."/>
            <person name="Khiyami M.A."/>
            <person name="Booq R.Y."/>
            <person name="Bahwerth F.S."/>
            <person name="Vaisvil B."/>
            <person name="Schmitt D.P."/>
            <person name="Kapatral V."/>
        </authorList>
    </citation>
    <scope>NUCLEOTIDE SEQUENCE [LARGE SCALE GENOMIC DNA]</scope>
    <source>
        <strain evidence="6 7">O25b:H4</strain>
    </source>
</reference>
<dbReference type="InterPro" id="IPR009057">
    <property type="entry name" value="Homeodomain-like_sf"/>
</dbReference>
<dbReference type="AlphaFoldDB" id="A0A192CI19"/>
<dbReference type="EMBL" id="CP015085">
    <property type="protein sequence ID" value="ANK05813.1"/>
    <property type="molecule type" value="Genomic_DNA"/>
</dbReference>
<evidence type="ECO:0000313" key="7">
    <source>
        <dbReference type="Proteomes" id="UP000183316"/>
    </source>
</evidence>
<keyword evidence="2 4" id="KW-0238">DNA-binding</keyword>
<dbReference type="PANTHER" id="PTHR43479:SF11">
    <property type="entry name" value="ACREF_ENVCD OPERON REPRESSOR-RELATED"/>
    <property type="match status" value="1"/>
</dbReference>
<dbReference type="InterPro" id="IPR001647">
    <property type="entry name" value="HTH_TetR"/>
</dbReference>
<dbReference type="PROSITE" id="PS01081">
    <property type="entry name" value="HTH_TETR_1"/>
    <property type="match status" value="1"/>
</dbReference>
<keyword evidence="1" id="KW-0805">Transcription regulation</keyword>
<organism evidence="6 7">
    <name type="scientific">Escherichia coli O25b:H4</name>
    <dbReference type="NCBI Taxonomy" id="941280"/>
    <lineage>
        <taxon>Bacteria</taxon>
        <taxon>Pseudomonadati</taxon>
        <taxon>Pseudomonadota</taxon>
        <taxon>Gammaproteobacteria</taxon>
        <taxon>Enterobacterales</taxon>
        <taxon>Enterobacteriaceae</taxon>
        <taxon>Escherichia</taxon>
    </lineage>
</organism>
<dbReference type="Gene3D" id="1.10.357.10">
    <property type="entry name" value="Tetracycline Repressor, domain 2"/>
    <property type="match status" value="1"/>
</dbReference>
<dbReference type="PANTHER" id="PTHR43479">
    <property type="entry name" value="ACREF/ENVCD OPERON REPRESSOR-RELATED"/>
    <property type="match status" value="1"/>
</dbReference>
<dbReference type="PATRIC" id="fig|941280.3.peg.4520"/>
<feature type="domain" description="HTH tetR-type" evidence="5">
    <location>
        <begin position="10"/>
        <end position="70"/>
    </location>
</feature>
<dbReference type="GO" id="GO:0003677">
    <property type="term" value="F:DNA binding"/>
    <property type="evidence" value="ECO:0007669"/>
    <property type="project" value="UniProtKB-UniRule"/>
</dbReference>
<gene>
    <name evidence="6" type="ORF">WLH_04552</name>
</gene>
<evidence type="ECO:0000256" key="4">
    <source>
        <dbReference type="PROSITE-ProRule" id="PRU00335"/>
    </source>
</evidence>
<accession>A0A192CI19</accession>
<dbReference type="FunFam" id="1.10.10.60:FF:000141">
    <property type="entry name" value="TetR family transcriptional regulator"/>
    <property type="match status" value="1"/>
</dbReference>
<proteinExistence type="predicted"/>
<feature type="DNA-binding region" description="H-T-H motif" evidence="4">
    <location>
        <begin position="33"/>
        <end position="52"/>
    </location>
</feature>